<sequence>MSRTATTALATSLLLLTGCTTVYPGVGVRNPHADQNVNVSLLDTGNFPTKPSEPLGTAKTREAGALVEARRLADVVTVPFEADPALTKSGGAAGAVTIGNDIGFSYFSEDTGVGVAITNAVNDGGLITGFKTNAESEIGSNGLAKLKHVVVRFATPEDATKAVDAMADHAEHEATEYNPPRQAQPIPDRPEIRAFSSSDEDKRSNVFTFVAHGTYALIDFAEVAYRKTNLDDAIRLATTTIDKQIPPLDGFQATPVDKLADLEIDPSGLQARTLPIPKNASSSAQPGVYGAHGALHFMANPQRSQKTFDDTGMTELSRAGATVYQARDENSAKKLADDIVAEIGGMKYPSYLPDDPISNLPGSKCLKPDGDSTLYAFRCVVSVDRYVIEIGGPSAVEARRMASAQYVMLTAK</sequence>
<dbReference type="InterPro" id="IPR056463">
    <property type="entry name" value="DUF7373_C"/>
</dbReference>
<gene>
    <name evidence="4" type="ORF">AWC30_09680</name>
</gene>
<evidence type="ECO:0000259" key="3">
    <source>
        <dbReference type="Pfam" id="PF24092"/>
    </source>
</evidence>
<evidence type="ECO:0000313" key="5">
    <source>
        <dbReference type="Proteomes" id="UP000193090"/>
    </source>
</evidence>
<feature type="domain" description="DUF7373" evidence="2">
    <location>
        <begin position="56"/>
        <end position="263"/>
    </location>
</feature>
<evidence type="ECO:0000256" key="1">
    <source>
        <dbReference type="SAM" id="SignalP"/>
    </source>
</evidence>
<dbReference type="AlphaFoldDB" id="A0A1X2EKD4"/>
<proteinExistence type="predicted"/>
<name>A0A1X2EKD4_9MYCO</name>
<dbReference type="InterPro" id="IPR055797">
    <property type="entry name" value="DUF7373"/>
</dbReference>
<comment type="caution">
    <text evidence="4">The sequence shown here is derived from an EMBL/GenBank/DDBJ whole genome shotgun (WGS) entry which is preliminary data.</text>
</comment>
<dbReference type="Proteomes" id="UP000193090">
    <property type="component" value="Unassembled WGS sequence"/>
</dbReference>
<accession>A0A1X2EKD4</accession>
<dbReference type="Pfam" id="PF24092">
    <property type="entry name" value="DUF7373_C"/>
    <property type="match status" value="1"/>
</dbReference>
<keyword evidence="5" id="KW-1185">Reference proteome</keyword>
<keyword evidence="1" id="KW-0732">Signal</keyword>
<feature type="chain" id="PRO_5039098729" description="PknH-like extracellular domain-containing protein" evidence="1">
    <location>
        <begin position="25"/>
        <end position="412"/>
    </location>
</feature>
<organism evidence="4 5">
    <name type="scientific">Mycolicibacillus trivialis</name>
    <dbReference type="NCBI Taxonomy" id="1798"/>
    <lineage>
        <taxon>Bacteria</taxon>
        <taxon>Bacillati</taxon>
        <taxon>Actinomycetota</taxon>
        <taxon>Actinomycetes</taxon>
        <taxon>Mycobacteriales</taxon>
        <taxon>Mycobacteriaceae</taxon>
        <taxon>Mycolicibacillus</taxon>
    </lineage>
</organism>
<dbReference type="STRING" id="1798.AWC30_09680"/>
<feature type="signal peptide" evidence="1">
    <location>
        <begin position="1"/>
        <end position="24"/>
    </location>
</feature>
<dbReference type="EMBL" id="LQPZ01000022">
    <property type="protein sequence ID" value="ORX04660.1"/>
    <property type="molecule type" value="Genomic_DNA"/>
</dbReference>
<protein>
    <recommendedName>
        <fullName evidence="6">PknH-like extracellular domain-containing protein</fullName>
    </recommendedName>
</protein>
<dbReference type="PROSITE" id="PS51257">
    <property type="entry name" value="PROKAR_LIPOPROTEIN"/>
    <property type="match status" value="1"/>
</dbReference>
<reference evidence="4 5" key="1">
    <citation type="submission" date="2016-01" db="EMBL/GenBank/DDBJ databases">
        <title>The new phylogeny of the genus Mycobacterium.</title>
        <authorList>
            <person name="Tarcisio F."/>
            <person name="Conor M."/>
            <person name="Antonella G."/>
            <person name="Elisabetta G."/>
            <person name="Giulia F.S."/>
            <person name="Sara T."/>
            <person name="Anna F."/>
            <person name="Clotilde B."/>
            <person name="Roberto B."/>
            <person name="Veronica D.S."/>
            <person name="Fabio R."/>
            <person name="Monica P."/>
            <person name="Olivier J."/>
            <person name="Enrico T."/>
            <person name="Nicola S."/>
        </authorList>
    </citation>
    <scope>NUCLEOTIDE SEQUENCE [LARGE SCALE GENOMIC DNA]</scope>
    <source>
        <strain evidence="4 5">DSM 44153</strain>
    </source>
</reference>
<feature type="domain" description="DUF7373" evidence="3">
    <location>
        <begin position="271"/>
        <end position="410"/>
    </location>
</feature>
<evidence type="ECO:0000259" key="2">
    <source>
        <dbReference type="Pfam" id="PF24088"/>
    </source>
</evidence>
<evidence type="ECO:0008006" key="6">
    <source>
        <dbReference type="Google" id="ProtNLM"/>
    </source>
</evidence>
<evidence type="ECO:0000313" key="4">
    <source>
        <dbReference type="EMBL" id="ORX04660.1"/>
    </source>
</evidence>
<dbReference type="Pfam" id="PF24088">
    <property type="entry name" value="DUF7373"/>
    <property type="match status" value="1"/>
</dbReference>